<feature type="signal peptide" evidence="9">
    <location>
        <begin position="1"/>
        <end position="21"/>
    </location>
</feature>
<accession>A0A0Q2XYR7</accession>
<evidence type="ECO:0000313" key="13">
    <source>
        <dbReference type="Proteomes" id="UP000051221"/>
    </source>
</evidence>
<dbReference type="InterPro" id="IPR011249">
    <property type="entry name" value="Metalloenz_LuxS/M16"/>
</dbReference>
<dbReference type="InterPro" id="IPR001431">
    <property type="entry name" value="Pept_M16_Zn_BS"/>
</dbReference>
<evidence type="ECO:0000256" key="2">
    <source>
        <dbReference type="ARBA" id="ARBA00007261"/>
    </source>
</evidence>
<dbReference type="FunCoup" id="A0A0Q2XYR7">
    <property type="interactions" value="194"/>
</dbReference>
<evidence type="ECO:0000259" key="11">
    <source>
        <dbReference type="Pfam" id="PF05193"/>
    </source>
</evidence>
<dbReference type="InterPro" id="IPR007863">
    <property type="entry name" value="Peptidase_M16_C"/>
</dbReference>
<evidence type="ECO:0000256" key="3">
    <source>
        <dbReference type="ARBA" id="ARBA00022670"/>
    </source>
</evidence>
<dbReference type="InParanoid" id="A0A0Q2XYR7"/>
<keyword evidence="9" id="KW-0732">Signal</keyword>
<evidence type="ECO:0000256" key="1">
    <source>
        <dbReference type="ARBA" id="ARBA00001947"/>
    </source>
</evidence>
<dbReference type="PROSITE" id="PS00143">
    <property type="entry name" value="INSULINASE"/>
    <property type="match status" value="1"/>
</dbReference>
<dbReference type="PANTHER" id="PTHR43690:SF17">
    <property type="entry name" value="PROTEIN YHJJ"/>
    <property type="match status" value="1"/>
</dbReference>
<dbReference type="GO" id="GO:0006508">
    <property type="term" value="P:proteolysis"/>
    <property type="evidence" value="ECO:0007669"/>
    <property type="project" value="UniProtKB-KW"/>
</dbReference>
<dbReference type="Gene3D" id="3.30.830.10">
    <property type="entry name" value="Metalloenzyme, LuxS/M16 peptidase-like"/>
    <property type="match status" value="4"/>
</dbReference>
<dbReference type="GO" id="GO:0004222">
    <property type="term" value="F:metalloendopeptidase activity"/>
    <property type="evidence" value="ECO:0007669"/>
    <property type="project" value="InterPro"/>
</dbReference>
<keyword evidence="4" id="KW-0479">Metal-binding</keyword>
<comment type="caution">
    <text evidence="12">The sequence shown here is derived from an EMBL/GenBank/DDBJ whole genome shotgun (WGS) entry which is preliminary data.</text>
</comment>
<evidence type="ECO:0000256" key="5">
    <source>
        <dbReference type="ARBA" id="ARBA00022801"/>
    </source>
</evidence>
<dbReference type="InterPro" id="IPR050626">
    <property type="entry name" value="Peptidase_M16"/>
</dbReference>
<dbReference type="RefSeq" id="WP_055466386.1">
    <property type="nucleotide sequence ID" value="NZ_LKHS01000010.1"/>
</dbReference>
<dbReference type="Pfam" id="PF05193">
    <property type="entry name" value="Peptidase_M16_C"/>
    <property type="match status" value="2"/>
</dbReference>
<sequence length="917" mass="103925">MIYRYLAGIFALLLVGCAAQPTSTPFKPSQAWVSQTLDNGLTYHLYPDQNEAVSIRLYVHAGSFQETLRQAGYAHYVEHMAFNGSVHYEHNAVIDMVAKSGGQFGADLNAYTNYSQTVYQLDLPDNQHMDDALLWMRDIADGLTFDPQEVEKEKGVILGEFRFRRSEPDMLYEHFTEGTDYLTYDPLGNRSNVQMATADGLREFYQTWYQPQLTEVIITGNITLEQGEQWVRQYFSDWQKGTTPRPARPALSQQNTSDLIYTASPGDSPRLSLFYPQGEIRIADHEALLNYRLNEIATRLMEHRLQNAFYNAALPTQDLAAFSYNTDDLRYTELTIAFPVEQRAASQSLFLNTLASLRDHGATPQELEMVLQSYRDDLDNFDWYRSQLTSNTLADDRVYAISYDEVLPSDLEYKKALKALLSAATLTRVNQHLNAFLQVDPMIELVAAESEDLNTLQRSTDHLRHTLNQPGISQRINQVETPFLPPATPGDILRSQSFDDQPELTQWTLSNGVEVYYLRSEHAGDDVYLHYSSIGGAVALPRALYPAGQLAVNVASRSGLGQLSNVQLNNYLKEKNIYFAPYIDLTSHGVMMRANQKNMEALFALLNQMTRDIRVDDNQLASIQSETVQAIDEGQASSDGQLGQAINHATYIEDSVHWLFDKADYQQVTRDQIYQVHHELFQKQRNNTLVIVANTSPLRLQALLRQYVANLAFDKGNTPDFQVAYRQPIQPRIELPVNTKPNTQYYIRIVAPISTPDAKTVFMDDLLTRIANHRLTAVVREHQSLDYSPFALALNMDSERSVDWMLGAVVEPEDAQKVEAAFDEVVSSMATSISAEETQVVAKQLLTDLNNMKKNASSMAWYINRYVIHHFGLEAALNMEATLRSISADDLTQRARQIFGESSMKQKILMTPMPETH</sequence>
<dbReference type="PROSITE" id="PS51257">
    <property type="entry name" value="PROKAR_LIPOPROTEIN"/>
    <property type="match status" value="1"/>
</dbReference>
<dbReference type="InterPro" id="IPR011765">
    <property type="entry name" value="Pept_M16_N"/>
</dbReference>
<keyword evidence="7" id="KW-0482">Metalloprotease</keyword>
<dbReference type="PANTHER" id="PTHR43690">
    <property type="entry name" value="NARDILYSIN"/>
    <property type="match status" value="1"/>
</dbReference>
<name>A0A0Q2XYR7_VIBFU</name>
<keyword evidence="13" id="KW-1185">Reference proteome</keyword>
<dbReference type="Pfam" id="PF00675">
    <property type="entry name" value="Peptidase_M16"/>
    <property type="match status" value="1"/>
</dbReference>
<evidence type="ECO:0000259" key="10">
    <source>
        <dbReference type="Pfam" id="PF00675"/>
    </source>
</evidence>
<dbReference type="AlphaFoldDB" id="A0A0Q2XYR7"/>
<comment type="cofactor">
    <cofactor evidence="1">
        <name>Zn(2+)</name>
        <dbReference type="ChEBI" id="CHEBI:29105"/>
    </cofactor>
</comment>
<evidence type="ECO:0000256" key="7">
    <source>
        <dbReference type="ARBA" id="ARBA00023049"/>
    </source>
</evidence>
<evidence type="ECO:0000256" key="4">
    <source>
        <dbReference type="ARBA" id="ARBA00022723"/>
    </source>
</evidence>
<evidence type="ECO:0000256" key="9">
    <source>
        <dbReference type="SAM" id="SignalP"/>
    </source>
</evidence>
<comment type="similarity">
    <text evidence="2 8">Belongs to the peptidase M16 family.</text>
</comment>
<keyword evidence="5" id="KW-0378">Hydrolase</keyword>
<dbReference type="SUPFAM" id="SSF63411">
    <property type="entry name" value="LuxS/MPP-like metallohydrolase"/>
    <property type="match status" value="4"/>
</dbReference>
<evidence type="ECO:0000313" key="12">
    <source>
        <dbReference type="EMBL" id="KQH85564.1"/>
    </source>
</evidence>
<dbReference type="GO" id="GO:0046872">
    <property type="term" value="F:metal ion binding"/>
    <property type="evidence" value="ECO:0007669"/>
    <property type="project" value="UniProtKB-KW"/>
</dbReference>
<proteinExistence type="inferred from homology"/>
<organism evidence="12 13">
    <name type="scientific">Vibrio furnissii</name>
    <dbReference type="NCBI Taxonomy" id="29494"/>
    <lineage>
        <taxon>Bacteria</taxon>
        <taxon>Pseudomonadati</taxon>
        <taxon>Pseudomonadota</taxon>
        <taxon>Gammaproteobacteria</taxon>
        <taxon>Vibrionales</taxon>
        <taxon>Vibrionaceae</taxon>
        <taxon>Vibrio</taxon>
    </lineage>
</organism>
<feature type="domain" description="Peptidase M16 N-terminal" evidence="10">
    <location>
        <begin position="49"/>
        <end position="170"/>
    </location>
</feature>
<reference evidence="12 13" key="1">
    <citation type="submission" date="2015-08" db="EMBL/GenBank/DDBJ databases">
        <title>Antibacterial properties of a collection of Vibrionaceae strains.</title>
        <authorList>
            <person name="Giubergia S."/>
        </authorList>
    </citation>
    <scope>NUCLEOTIDE SEQUENCE [LARGE SCALE GENOMIC DNA]</scope>
    <source>
        <strain evidence="12 13">S0821</strain>
    </source>
</reference>
<dbReference type="EMBL" id="LKHS01000010">
    <property type="protein sequence ID" value="KQH85564.1"/>
    <property type="molecule type" value="Genomic_DNA"/>
</dbReference>
<feature type="domain" description="Peptidase M16 C-terminal" evidence="11">
    <location>
        <begin position="668"/>
        <end position="844"/>
    </location>
</feature>
<keyword evidence="3" id="KW-0645">Protease</keyword>
<feature type="chain" id="PRO_5006200025" evidence="9">
    <location>
        <begin position="22"/>
        <end position="917"/>
    </location>
</feature>
<dbReference type="Proteomes" id="UP000051221">
    <property type="component" value="Unassembled WGS sequence"/>
</dbReference>
<protein>
    <submittedName>
        <fullName evidence="12">Peptidase</fullName>
    </submittedName>
</protein>
<evidence type="ECO:0000256" key="6">
    <source>
        <dbReference type="ARBA" id="ARBA00022833"/>
    </source>
</evidence>
<gene>
    <name evidence="12" type="ORF">AMR76_13760</name>
</gene>
<evidence type="ECO:0000256" key="8">
    <source>
        <dbReference type="RuleBase" id="RU004447"/>
    </source>
</evidence>
<feature type="domain" description="Peptidase M16 C-terminal" evidence="11">
    <location>
        <begin position="197"/>
        <end position="372"/>
    </location>
</feature>
<keyword evidence="6" id="KW-0862">Zinc</keyword>